<dbReference type="AlphaFoldDB" id="A0A8J3DTC0"/>
<dbReference type="Proteomes" id="UP000630142">
    <property type="component" value="Unassembled WGS sequence"/>
</dbReference>
<keyword evidence="2" id="KW-1185">Reference proteome</keyword>
<gene>
    <name evidence="1" type="ORF">GCM10016234_39650</name>
</gene>
<name>A0A8J3DTC0_9HYPH</name>
<proteinExistence type="predicted"/>
<evidence type="ECO:0000313" key="2">
    <source>
        <dbReference type="Proteomes" id="UP000630142"/>
    </source>
</evidence>
<protein>
    <submittedName>
        <fullName evidence="1">Uncharacterized protein</fullName>
    </submittedName>
</protein>
<accession>A0A8J3DTC0</accession>
<dbReference type="EMBL" id="BMZQ01000006">
    <property type="protein sequence ID" value="GHD23946.1"/>
    <property type="molecule type" value="Genomic_DNA"/>
</dbReference>
<comment type="caution">
    <text evidence="1">The sequence shown here is derived from an EMBL/GenBank/DDBJ whole genome shotgun (WGS) entry which is preliminary data.</text>
</comment>
<evidence type="ECO:0000313" key="1">
    <source>
        <dbReference type="EMBL" id="GHD23946.1"/>
    </source>
</evidence>
<reference evidence="1" key="2">
    <citation type="submission" date="2020-09" db="EMBL/GenBank/DDBJ databases">
        <authorList>
            <person name="Sun Q."/>
            <person name="Kim S."/>
        </authorList>
    </citation>
    <scope>NUCLEOTIDE SEQUENCE</scope>
    <source>
        <strain evidence="1">KCTC 42249</strain>
    </source>
</reference>
<organism evidence="1 2">
    <name type="scientific">Tianweitania populi</name>
    <dbReference type="NCBI Taxonomy" id="1607949"/>
    <lineage>
        <taxon>Bacteria</taxon>
        <taxon>Pseudomonadati</taxon>
        <taxon>Pseudomonadota</taxon>
        <taxon>Alphaproteobacteria</taxon>
        <taxon>Hyphomicrobiales</taxon>
        <taxon>Phyllobacteriaceae</taxon>
        <taxon>Tianweitania</taxon>
    </lineage>
</organism>
<sequence>MDQPYVTRRFRRTIRAPKRFRQPNACRARLSANALRQSDQFEHIRGVVYGIGCETGVEVFNDFHIASPTPEGQIA</sequence>
<reference evidence="1" key="1">
    <citation type="journal article" date="2014" name="Int. J. Syst. Evol. Microbiol.">
        <title>Complete genome sequence of Corynebacterium casei LMG S-19264T (=DSM 44701T), isolated from a smear-ripened cheese.</title>
        <authorList>
            <consortium name="US DOE Joint Genome Institute (JGI-PGF)"/>
            <person name="Walter F."/>
            <person name="Albersmeier A."/>
            <person name="Kalinowski J."/>
            <person name="Ruckert C."/>
        </authorList>
    </citation>
    <scope>NUCLEOTIDE SEQUENCE</scope>
    <source>
        <strain evidence="1">KCTC 42249</strain>
    </source>
</reference>